<evidence type="ECO:0000313" key="6">
    <source>
        <dbReference type="Proteomes" id="UP000013378"/>
    </source>
</evidence>
<gene>
    <name evidence="5" type="ORF">L21TH_1143</name>
</gene>
<dbReference type="InterPro" id="IPR011146">
    <property type="entry name" value="HIT-like"/>
</dbReference>
<evidence type="ECO:0000313" key="5">
    <source>
        <dbReference type="EMBL" id="EOD00802.1"/>
    </source>
</evidence>
<sequence length="114" mass="12826">MNDCIFCKIVKGEIPANKVYEDEKVIAFEDIEPQAPVHILVIPKEHITSINDINEENSDIIGHIHLVIKTIAKEKGINEKGYRVVTNSGKEGGQTVFHLHYHLLGGRNMMWPPG</sequence>
<dbReference type="STRING" id="1304284.L21TH_1143"/>
<dbReference type="InterPro" id="IPR001310">
    <property type="entry name" value="Histidine_triad_HIT"/>
</dbReference>
<feature type="domain" description="HIT" evidence="4">
    <location>
        <begin position="5"/>
        <end position="114"/>
    </location>
</feature>
<organism evidence="5 6">
    <name type="scientific">Caldisalinibacter kiritimatiensis</name>
    <dbReference type="NCBI Taxonomy" id="1304284"/>
    <lineage>
        <taxon>Bacteria</taxon>
        <taxon>Bacillati</taxon>
        <taxon>Bacillota</taxon>
        <taxon>Tissierellia</taxon>
        <taxon>Tissierellales</taxon>
        <taxon>Thermohalobacteraceae</taxon>
        <taxon>Caldisalinibacter</taxon>
    </lineage>
</organism>
<comment type="caution">
    <text evidence="5">The sequence shown here is derived from an EMBL/GenBank/DDBJ whole genome shotgun (WGS) entry which is preliminary data.</text>
</comment>
<protein>
    <submittedName>
        <fullName evidence="5">HIT family hydrolase</fullName>
    </submittedName>
</protein>
<accession>R1AVX6</accession>
<dbReference type="SUPFAM" id="SSF54197">
    <property type="entry name" value="HIT-like"/>
    <property type="match status" value="1"/>
</dbReference>
<dbReference type="AlphaFoldDB" id="R1AVX6"/>
<dbReference type="PATRIC" id="fig|1304284.3.peg.1119"/>
<dbReference type="CDD" id="cd01276">
    <property type="entry name" value="PKCI_related"/>
    <property type="match status" value="1"/>
</dbReference>
<keyword evidence="5" id="KW-0378">Hydrolase</keyword>
<dbReference type="PROSITE" id="PS51084">
    <property type="entry name" value="HIT_2"/>
    <property type="match status" value="1"/>
</dbReference>
<dbReference type="Gene3D" id="3.30.428.10">
    <property type="entry name" value="HIT-like"/>
    <property type="match status" value="1"/>
</dbReference>
<dbReference type="PANTHER" id="PTHR23089">
    <property type="entry name" value="HISTIDINE TRIAD HIT PROTEIN"/>
    <property type="match status" value="1"/>
</dbReference>
<proteinExistence type="predicted"/>
<dbReference type="GO" id="GO:0016787">
    <property type="term" value="F:hydrolase activity"/>
    <property type="evidence" value="ECO:0007669"/>
    <property type="project" value="UniProtKB-KW"/>
</dbReference>
<dbReference type="FunFam" id="3.30.428.10:FF:000005">
    <property type="entry name" value="Histidine triad nucleotide-binding protein 1"/>
    <property type="match status" value="1"/>
</dbReference>
<evidence type="ECO:0000256" key="2">
    <source>
        <dbReference type="PIRSR" id="PIRSR601310-3"/>
    </source>
</evidence>
<name>R1AVX6_9FIRM</name>
<keyword evidence="6" id="KW-1185">Reference proteome</keyword>
<evidence type="ECO:0000259" key="4">
    <source>
        <dbReference type="PROSITE" id="PS51084"/>
    </source>
</evidence>
<evidence type="ECO:0000256" key="1">
    <source>
        <dbReference type="PIRSR" id="PIRSR601310-1"/>
    </source>
</evidence>
<reference evidence="5 6" key="1">
    <citation type="journal article" date="2015" name="Geomicrobiol. J.">
        <title>Caldisalinibacter kiritimatiensis gen. nov., sp. nov., a moderately thermohalophilic thiosulfate-reducing bacterium from a hypersaline microbial mat.</title>
        <authorList>
            <person name="Ben Hania W."/>
            <person name="Joseph M."/>
            <person name="Fiebig A."/>
            <person name="Bunk B."/>
            <person name="Klenk H.-P."/>
            <person name="Fardeau M.-L."/>
            <person name="Spring S."/>
        </authorList>
    </citation>
    <scope>NUCLEOTIDE SEQUENCE [LARGE SCALE GENOMIC DNA]</scope>
    <source>
        <strain evidence="5 6">L21-TH-D2</strain>
    </source>
</reference>
<dbReference type="Proteomes" id="UP000013378">
    <property type="component" value="Unassembled WGS sequence"/>
</dbReference>
<dbReference type="EMBL" id="ARZA01000116">
    <property type="protein sequence ID" value="EOD00802.1"/>
    <property type="molecule type" value="Genomic_DNA"/>
</dbReference>
<dbReference type="InterPro" id="IPR036265">
    <property type="entry name" value="HIT-like_sf"/>
</dbReference>
<dbReference type="eggNOG" id="COG0537">
    <property type="taxonomic scope" value="Bacteria"/>
</dbReference>
<dbReference type="Pfam" id="PF11969">
    <property type="entry name" value="DcpS_C"/>
    <property type="match status" value="1"/>
</dbReference>
<dbReference type="OrthoDB" id="9784774at2"/>
<dbReference type="RefSeq" id="WP_006311516.1">
    <property type="nucleotide sequence ID" value="NZ_ARZA01000116.1"/>
</dbReference>
<feature type="short sequence motif" description="Histidine triad motif" evidence="2 3">
    <location>
        <begin position="98"/>
        <end position="102"/>
    </location>
</feature>
<feature type="active site" description="Tele-AMP-histidine intermediate" evidence="1">
    <location>
        <position position="100"/>
    </location>
</feature>
<dbReference type="PRINTS" id="PR00332">
    <property type="entry name" value="HISTRIAD"/>
</dbReference>
<evidence type="ECO:0000256" key="3">
    <source>
        <dbReference type="PROSITE-ProRule" id="PRU00464"/>
    </source>
</evidence>